<evidence type="ECO:0008006" key="5">
    <source>
        <dbReference type="Google" id="ProtNLM"/>
    </source>
</evidence>
<dbReference type="Proteomes" id="UP000219329">
    <property type="component" value="Unassembled WGS sequence"/>
</dbReference>
<dbReference type="InterPro" id="IPR052043">
    <property type="entry name" value="PolySaccharide_Degr_Enz"/>
</dbReference>
<dbReference type="InterPro" id="IPR008928">
    <property type="entry name" value="6-hairpin_glycosidase_sf"/>
</dbReference>
<gene>
    <name evidence="3" type="ORF">CNF02_11000</name>
</gene>
<dbReference type="Pfam" id="PF07470">
    <property type="entry name" value="Glyco_hydro_88"/>
    <property type="match status" value="1"/>
</dbReference>
<dbReference type="GO" id="GO:0016787">
    <property type="term" value="F:hydrolase activity"/>
    <property type="evidence" value="ECO:0007669"/>
    <property type="project" value="UniProtKB-KW"/>
</dbReference>
<dbReference type="Gene3D" id="1.50.10.10">
    <property type="match status" value="1"/>
</dbReference>
<feature type="chain" id="PRO_5013082768" description="Glycosyl hydrolase" evidence="2">
    <location>
        <begin position="21"/>
        <end position="505"/>
    </location>
</feature>
<dbReference type="SUPFAM" id="SSF48208">
    <property type="entry name" value="Six-hairpin glycosidases"/>
    <property type="match status" value="1"/>
</dbReference>
<evidence type="ECO:0000256" key="1">
    <source>
        <dbReference type="ARBA" id="ARBA00022801"/>
    </source>
</evidence>
<dbReference type="PANTHER" id="PTHR33886:SF8">
    <property type="entry name" value="UNSATURATED RHAMNOGALACTURONAN HYDROLASE (EUROFUNG)"/>
    <property type="match status" value="1"/>
</dbReference>
<sequence length="505" mass="55278">MIRKLVSIPIFTILNCISFASISATELSWDIGLTEQRNLITASGVMYEKNAPTILYLAGLEGSSQNSAVLNTLLENYSQSSPTDSAVNLIVIANANPDSESLQFPPTGAAFSENSVSHVLWRWIGTHAPDLIVLEAGQDFGFSTALEEIGIAGFGNIPIASLSASNTTMQFLRFSSDLARSQARAELDRRTARTPRAVAEQLAAIYGYDFSSPVYVPGMSIIGRLRLGYIDSVNDLLSSYLMGESFEVSNASVMAGQLVFAEHARITGNETSQRLVLSAANLAFDENDQPLEVMPMHYEMSDSFFMATPLLVKAGVLSGDDRYFDMAIRHAAYMRKLLLRDNGLYRHSADADVAWSRGNGFPAYGLALSLNEFPKAHPARDVLLGYLVDHLEALLPYQDIDGMWHEVIDYPGSFAEITSTAMIGMAIKQGIDNGWLSETTYRPVLNKAWNAIKIRTSFDGIFINACTSTGKMPSLEAYLDRLAIFDRDDRAGGMVMNFAIDMAGL</sequence>
<protein>
    <recommendedName>
        <fullName evidence="5">Glycosyl hydrolase</fullName>
    </recommendedName>
</protein>
<name>A0A2A5W8S8_9GAMM</name>
<dbReference type="AlphaFoldDB" id="A0A2A5W8S8"/>
<feature type="signal peptide" evidence="2">
    <location>
        <begin position="1"/>
        <end position="20"/>
    </location>
</feature>
<comment type="caution">
    <text evidence="3">The sequence shown here is derived from an EMBL/GenBank/DDBJ whole genome shotgun (WGS) entry which is preliminary data.</text>
</comment>
<evidence type="ECO:0000313" key="4">
    <source>
        <dbReference type="Proteomes" id="UP000219329"/>
    </source>
</evidence>
<dbReference type="InterPro" id="IPR010905">
    <property type="entry name" value="Glyco_hydro_88"/>
</dbReference>
<dbReference type="InterPro" id="IPR012341">
    <property type="entry name" value="6hp_glycosidase-like_sf"/>
</dbReference>
<evidence type="ECO:0000313" key="3">
    <source>
        <dbReference type="EMBL" id="PDH32781.1"/>
    </source>
</evidence>
<organism evidence="3 4">
    <name type="scientific">OM182 bacterium MED-G28</name>
    <dbReference type="NCBI Taxonomy" id="1986256"/>
    <lineage>
        <taxon>Bacteria</taxon>
        <taxon>Pseudomonadati</taxon>
        <taxon>Pseudomonadota</taxon>
        <taxon>Gammaproteobacteria</taxon>
        <taxon>OMG group</taxon>
        <taxon>OM182 clade</taxon>
    </lineage>
</organism>
<reference evidence="3 4" key="1">
    <citation type="submission" date="2017-08" db="EMBL/GenBank/DDBJ databases">
        <title>Fine stratification of microbial communities through a metagenomic profile of the photic zone.</title>
        <authorList>
            <person name="Haro-Moreno J.M."/>
            <person name="Lopez-Perez M."/>
            <person name="De La Torre J."/>
            <person name="Picazo A."/>
            <person name="Camacho A."/>
            <person name="Rodriguez-Valera F."/>
        </authorList>
    </citation>
    <scope>NUCLEOTIDE SEQUENCE [LARGE SCALE GENOMIC DNA]</scope>
    <source>
        <strain evidence="3">MED-G28</strain>
    </source>
</reference>
<dbReference type="GO" id="GO:0005975">
    <property type="term" value="P:carbohydrate metabolic process"/>
    <property type="evidence" value="ECO:0007669"/>
    <property type="project" value="InterPro"/>
</dbReference>
<proteinExistence type="predicted"/>
<accession>A0A2A5W8S8</accession>
<dbReference type="EMBL" id="NTJZ01000013">
    <property type="protein sequence ID" value="PDH32781.1"/>
    <property type="molecule type" value="Genomic_DNA"/>
</dbReference>
<keyword evidence="1" id="KW-0378">Hydrolase</keyword>
<dbReference type="PANTHER" id="PTHR33886">
    <property type="entry name" value="UNSATURATED RHAMNOGALACTURONAN HYDROLASE (EUROFUNG)"/>
    <property type="match status" value="1"/>
</dbReference>
<evidence type="ECO:0000256" key="2">
    <source>
        <dbReference type="SAM" id="SignalP"/>
    </source>
</evidence>
<keyword evidence="2" id="KW-0732">Signal</keyword>